<evidence type="ECO:0000259" key="1">
    <source>
        <dbReference type="Pfam" id="PF00561"/>
    </source>
</evidence>
<dbReference type="STRING" id="1314751.GCA_001591425_04132"/>
<dbReference type="InterPro" id="IPR050266">
    <property type="entry name" value="AB_hydrolase_sf"/>
</dbReference>
<protein>
    <submittedName>
        <fullName evidence="2">Alpha/beta hydrolase</fullName>
    </submittedName>
</protein>
<evidence type="ECO:0000313" key="2">
    <source>
        <dbReference type="EMBL" id="AST90532.1"/>
    </source>
</evidence>
<reference evidence="2 3" key="1">
    <citation type="submission" date="2016-12" db="EMBL/GenBank/DDBJ databases">
        <title>The whole genome sequencing and assembly of Bacillus cohnii DSM 6307T strain.</title>
        <authorList>
            <person name="Lee Y.-J."/>
            <person name="Yi H."/>
            <person name="Bahn Y.-S."/>
            <person name="Kim J.F."/>
            <person name="Lee D.-W."/>
        </authorList>
    </citation>
    <scope>NUCLEOTIDE SEQUENCE [LARGE SCALE GENOMIC DNA]</scope>
    <source>
        <strain evidence="2 3">DSM 6307</strain>
    </source>
</reference>
<evidence type="ECO:0000313" key="3">
    <source>
        <dbReference type="Proteomes" id="UP000215224"/>
    </source>
</evidence>
<dbReference type="InterPro" id="IPR000073">
    <property type="entry name" value="AB_hydrolase_1"/>
</dbReference>
<keyword evidence="2" id="KW-0378">Hydrolase</keyword>
<proteinExistence type="predicted"/>
<name>A0A223KM45_9BACI</name>
<dbReference type="GO" id="GO:0016787">
    <property type="term" value="F:hydrolase activity"/>
    <property type="evidence" value="ECO:0007669"/>
    <property type="project" value="UniProtKB-KW"/>
</dbReference>
<dbReference type="EMBL" id="CP018866">
    <property type="protein sequence ID" value="AST90532.1"/>
    <property type="molecule type" value="Genomic_DNA"/>
</dbReference>
<dbReference type="PANTHER" id="PTHR43798">
    <property type="entry name" value="MONOACYLGLYCEROL LIPASE"/>
    <property type="match status" value="1"/>
</dbReference>
<dbReference type="AlphaFoldDB" id="A0A223KM45"/>
<gene>
    <name evidence="2" type="ORF">BC6307_04190</name>
</gene>
<dbReference type="RefSeq" id="WP_066420227.1">
    <property type="nucleotide sequence ID" value="NZ_CP018866.1"/>
</dbReference>
<keyword evidence="3" id="KW-1185">Reference proteome</keyword>
<dbReference type="InterPro" id="IPR029058">
    <property type="entry name" value="AB_hydrolase_fold"/>
</dbReference>
<sequence length="302" mass="34340">MNEVVMKSVKLPNGETIGYRERVGSGRTLLLVHGNMTSSKHWDVLLENMESDYHLVAIDMRGFGESTYHEKIYSIKDLAEDIKLFVDELQLSRFTIMGWSLGGAVSMQFVINYPQYCEQLILLASASTRGYPFFGTGEDGQIDIGKRLTSYDEIKVDPGRTIVMQTAYDTKNKELLKLVWNSVIYTTKQPDENKYDEYLDDMITQRNLAEIYHALNTFNISHQHNGLVEGTGEVSKINIPTLILWGENDLVVTETMTNELVEDFGDAATFVKLEKCGHSPLIDDLPKLIKEVTMFMTEEKVQ</sequence>
<dbReference type="Pfam" id="PF00561">
    <property type="entry name" value="Abhydrolase_1"/>
    <property type="match status" value="1"/>
</dbReference>
<dbReference type="SUPFAM" id="SSF53474">
    <property type="entry name" value="alpha/beta-Hydrolases"/>
    <property type="match status" value="1"/>
</dbReference>
<dbReference type="Proteomes" id="UP000215224">
    <property type="component" value="Chromosome"/>
</dbReference>
<dbReference type="KEGG" id="bcoh:BC6307_04190"/>
<accession>A0A223KM45</accession>
<feature type="domain" description="AB hydrolase-1" evidence="1">
    <location>
        <begin position="28"/>
        <end position="284"/>
    </location>
</feature>
<organism evidence="2 3">
    <name type="scientific">Sutcliffiella cohnii</name>
    <dbReference type="NCBI Taxonomy" id="33932"/>
    <lineage>
        <taxon>Bacteria</taxon>
        <taxon>Bacillati</taxon>
        <taxon>Bacillota</taxon>
        <taxon>Bacilli</taxon>
        <taxon>Bacillales</taxon>
        <taxon>Bacillaceae</taxon>
        <taxon>Sutcliffiella</taxon>
    </lineage>
</organism>
<dbReference type="PRINTS" id="PR00111">
    <property type="entry name" value="ABHYDROLASE"/>
</dbReference>
<dbReference type="Gene3D" id="3.40.50.1820">
    <property type="entry name" value="alpha/beta hydrolase"/>
    <property type="match status" value="1"/>
</dbReference>